<evidence type="ECO:0000313" key="2">
    <source>
        <dbReference type="EMBL" id="TXC70379.1"/>
    </source>
</evidence>
<dbReference type="SUPFAM" id="SSF53474">
    <property type="entry name" value="alpha/beta-Hydrolases"/>
    <property type="match status" value="1"/>
</dbReference>
<dbReference type="AlphaFoldDB" id="A0A5C6UCF2"/>
<dbReference type="GO" id="GO:0016787">
    <property type="term" value="F:hydrolase activity"/>
    <property type="evidence" value="ECO:0007669"/>
    <property type="project" value="UniProtKB-KW"/>
</dbReference>
<name>A0A5C6UCF2_9SPHN</name>
<sequence length="327" mass="34434">MKRGWIGGALVTAASGLGLALYANHVAREAEALVPAEGQFLDVAGARLHYIDQGQGPAIVMVHGLAGQLRNFSYAMLERLTADHRVILVDRPGSGYSTADPGTTPGLIAQGKMIAALITTLGLDRPLLVGHSMGGAVGLALALDHPELIRGLGLIAPLTQMQDTVPDSFRGLAMVPQSARLVFAQTIGTPLSKLTARHTLGMVFAPEIPPEDFGIRGGGLLSQRPAAIATASAELFGANRDLRQMVPRYPELRVPTSILFGRQDAILDPGLHGHRTAATIPGAKIDTIEGGHMLPITVPDATVRFVKAAFAYGHSAHDLEKTGRNTI</sequence>
<gene>
    <name evidence="2" type="ORF">FSB78_05040</name>
</gene>
<dbReference type="GO" id="GO:0016020">
    <property type="term" value="C:membrane"/>
    <property type="evidence" value="ECO:0007669"/>
    <property type="project" value="TreeGrafter"/>
</dbReference>
<dbReference type="Pfam" id="PF00561">
    <property type="entry name" value="Abhydrolase_1"/>
    <property type="match status" value="1"/>
</dbReference>
<accession>A0A5C6UCF2</accession>
<dbReference type="PRINTS" id="PR00111">
    <property type="entry name" value="ABHYDROLASE"/>
</dbReference>
<dbReference type="RefSeq" id="WP_147080510.1">
    <property type="nucleotide sequence ID" value="NZ_VOQR01000001.1"/>
</dbReference>
<dbReference type="Gene3D" id="3.40.50.1820">
    <property type="entry name" value="alpha/beta hydrolase"/>
    <property type="match status" value="1"/>
</dbReference>
<dbReference type="EMBL" id="VOQR01000001">
    <property type="protein sequence ID" value="TXC70379.1"/>
    <property type="molecule type" value="Genomic_DNA"/>
</dbReference>
<keyword evidence="3" id="KW-1185">Reference proteome</keyword>
<dbReference type="InterPro" id="IPR000073">
    <property type="entry name" value="AB_hydrolase_1"/>
</dbReference>
<dbReference type="PANTHER" id="PTHR43798:SF33">
    <property type="entry name" value="HYDROLASE, PUTATIVE (AFU_ORTHOLOGUE AFUA_2G14860)-RELATED"/>
    <property type="match status" value="1"/>
</dbReference>
<dbReference type="InterPro" id="IPR029058">
    <property type="entry name" value="AB_hydrolase_fold"/>
</dbReference>
<dbReference type="InterPro" id="IPR050266">
    <property type="entry name" value="AB_hydrolase_sf"/>
</dbReference>
<organism evidence="2 3">
    <name type="scientific">Sphingomonas ginsenosidivorax</name>
    <dbReference type="NCBI Taxonomy" id="862135"/>
    <lineage>
        <taxon>Bacteria</taxon>
        <taxon>Pseudomonadati</taxon>
        <taxon>Pseudomonadota</taxon>
        <taxon>Alphaproteobacteria</taxon>
        <taxon>Sphingomonadales</taxon>
        <taxon>Sphingomonadaceae</taxon>
        <taxon>Sphingomonas</taxon>
    </lineage>
</organism>
<dbReference type="OrthoDB" id="9815441at2"/>
<evidence type="ECO:0000313" key="3">
    <source>
        <dbReference type="Proteomes" id="UP000321250"/>
    </source>
</evidence>
<keyword evidence="2" id="KW-0378">Hydrolase</keyword>
<proteinExistence type="predicted"/>
<reference evidence="2 3" key="1">
    <citation type="journal article" date="2013" name="Antonie Van Leeuwenhoek">
        <title>Sphingomonas ginsenosidivorax sp. nov., with the ability to transform ginsenosides.</title>
        <authorList>
            <person name="Jin X.F."/>
            <person name="Kim J.K."/>
            <person name="Liu Q.M."/>
            <person name="Kang M.S."/>
            <person name="He D."/>
            <person name="Jin F.X."/>
            <person name="Kim S.C."/>
            <person name="Im W.T."/>
        </authorList>
    </citation>
    <scope>NUCLEOTIDE SEQUENCE [LARGE SCALE GENOMIC DNA]</scope>
    <source>
        <strain evidence="2 3">KHI67</strain>
    </source>
</reference>
<protein>
    <submittedName>
        <fullName evidence="2">Alpha/beta hydrolase</fullName>
    </submittedName>
</protein>
<comment type="caution">
    <text evidence="2">The sequence shown here is derived from an EMBL/GenBank/DDBJ whole genome shotgun (WGS) entry which is preliminary data.</text>
</comment>
<dbReference type="Proteomes" id="UP000321250">
    <property type="component" value="Unassembled WGS sequence"/>
</dbReference>
<evidence type="ECO:0000259" key="1">
    <source>
        <dbReference type="Pfam" id="PF00561"/>
    </source>
</evidence>
<feature type="domain" description="AB hydrolase-1" evidence="1">
    <location>
        <begin position="57"/>
        <end position="296"/>
    </location>
</feature>
<dbReference type="PANTHER" id="PTHR43798">
    <property type="entry name" value="MONOACYLGLYCEROL LIPASE"/>
    <property type="match status" value="1"/>
</dbReference>